<dbReference type="Pfam" id="PF05699">
    <property type="entry name" value="Dimer_Tnp_hAT"/>
    <property type="match status" value="1"/>
</dbReference>
<dbReference type="OrthoDB" id="3270175at2759"/>
<keyword evidence="3" id="KW-1185">Reference proteome</keyword>
<accession>A0A0D0C4V7</accession>
<dbReference type="GO" id="GO:0046983">
    <property type="term" value="F:protein dimerization activity"/>
    <property type="evidence" value="ECO:0007669"/>
    <property type="project" value="InterPro"/>
</dbReference>
<reference evidence="3" key="2">
    <citation type="submission" date="2015-01" db="EMBL/GenBank/DDBJ databases">
        <title>Evolutionary Origins and Diversification of the Mycorrhizal Mutualists.</title>
        <authorList>
            <consortium name="DOE Joint Genome Institute"/>
            <consortium name="Mycorrhizal Genomics Consortium"/>
            <person name="Kohler A."/>
            <person name="Kuo A."/>
            <person name="Nagy L.G."/>
            <person name="Floudas D."/>
            <person name="Copeland A."/>
            <person name="Barry K.W."/>
            <person name="Cichocki N."/>
            <person name="Veneault-Fourrey C."/>
            <person name="LaButti K."/>
            <person name="Lindquist E.A."/>
            <person name="Lipzen A."/>
            <person name="Lundell T."/>
            <person name="Morin E."/>
            <person name="Murat C."/>
            <person name="Riley R."/>
            <person name="Ohm R."/>
            <person name="Sun H."/>
            <person name="Tunlid A."/>
            <person name="Henrissat B."/>
            <person name="Grigoriev I.V."/>
            <person name="Hibbett D.S."/>
            <person name="Martin F."/>
        </authorList>
    </citation>
    <scope>NUCLEOTIDE SEQUENCE [LARGE SCALE GENOMIC DNA]</scope>
    <source>
        <strain evidence="3">Ve08.2h10</strain>
    </source>
</reference>
<name>A0A0D0C4V7_9AGAM</name>
<dbReference type="PANTHER" id="PTHR23272">
    <property type="entry name" value="BED FINGER-RELATED"/>
    <property type="match status" value="1"/>
</dbReference>
<dbReference type="SUPFAM" id="SSF53098">
    <property type="entry name" value="Ribonuclease H-like"/>
    <property type="match status" value="1"/>
</dbReference>
<dbReference type="AlphaFoldDB" id="A0A0D0C4V7"/>
<dbReference type="InParanoid" id="A0A0D0C4V7"/>
<reference evidence="2 3" key="1">
    <citation type="submission" date="2014-04" db="EMBL/GenBank/DDBJ databases">
        <authorList>
            <consortium name="DOE Joint Genome Institute"/>
            <person name="Kuo A."/>
            <person name="Kohler A."/>
            <person name="Jargeat P."/>
            <person name="Nagy L.G."/>
            <person name="Floudas D."/>
            <person name="Copeland A."/>
            <person name="Barry K.W."/>
            <person name="Cichocki N."/>
            <person name="Veneault-Fourrey C."/>
            <person name="LaButti K."/>
            <person name="Lindquist E.A."/>
            <person name="Lipzen A."/>
            <person name="Lundell T."/>
            <person name="Morin E."/>
            <person name="Murat C."/>
            <person name="Sun H."/>
            <person name="Tunlid A."/>
            <person name="Henrissat B."/>
            <person name="Grigoriev I.V."/>
            <person name="Hibbett D.S."/>
            <person name="Martin F."/>
            <person name="Nordberg H.P."/>
            <person name="Cantor M.N."/>
            <person name="Hua S.X."/>
        </authorList>
    </citation>
    <scope>NUCLEOTIDE SEQUENCE [LARGE SCALE GENOMIC DNA]</scope>
    <source>
        <strain evidence="2 3">Ve08.2h10</strain>
    </source>
</reference>
<feature type="domain" description="HAT C-terminal dimerisation" evidence="1">
    <location>
        <begin position="2"/>
        <end position="54"/>
    </location>
</feature>
<protein>
    <recommendedName>
        <fullName evidence="1">HAT C-terminal dimerisation domain-containing protein</fullName>
    </recommendedName>
</protein>
<sequence>YSHQYPVLSQIACDYLAIQGSSTASECAFSQGGLIVTVMCNRLSPKTVEASHILKNVYSSGSMSAAIEALEWEDKPWTPL</sequence>
<evidence type="ECO:0000313" key="3">
    <source>
        <dbReference type="Proteomes" id="UP000054538"/>
    </source>
</evidence>
<gene>
    <name evidence="2" type="ORF">PAXRUDRAFT_164673</name>
</gene>
<dbReference type="PANTHER" id="PTHR23272:SF161">
    <property type="entry name" value="ZINC FINGER BED DOMAIN-CONTAINING PROTEIN RICESLEEPER 1-LIKE"/>
    <property type="match status" value="1"/>
</dbReference>
<feature type="non-terminal residue" evidence="2">
    <location>
        <position position="1"/>
    </location>
</feature>
<evidence type="ECO:0000259" key="1">
    <source>
        <dbReference type="Pfam" id="PF05699"/>
    </source>
</evidence>
<dbReference type="InterPro" id="IPR012337">
    <property type="entry name" value="RNaseH-like_sf"/>
</dbReference>
<dbReference type="Proteomes" id="UP000054538">
    <property type="component" value="Unassembled WGS sequence"/>
</dbReference>
<organism evidence="2 3">
    <name type="scientific">Paxillus rubicundulus Ve08.2h10</name>
    <dbReference type="NCBI Taxonomy" id="930991"/>
    <lineage>
        <taxon>Eukaryota</taxon>
        <taxon>Fungi</taxon>
        <taxon>Dikarya</taxon>
        <taxon>Basidiomycota</taxon>
        <taxon>Agaricomycotina</taxon>
        <taxon>Agaricomycetes</taxon>
        <taxon>Agaricomycetidae</taxon>
        <taxon>Boletales</taxon>
        <taxon>Paxilineae</taxon>
        <taxon>Paxillaceae</taxon>
        <taxon>Paxillus</taxon>
    </lineage>
</organism>
<dbReference type="EMBL" id="KN826682">
    <property type="protein sequence ID" value="KIK78182.1"/>
    <property type="molecule type" value="Genomic_DNA"/>
</dbReference>
<evidence type="ECO:0000313" key="2">
    <source>
        <dbReference type="EMBL" id="KIK78182.1"/>
    </source>
</evidence>
<dbReference type="HOGENOM" id="CLU_009123_15_2_1"/>
<proteinExistence type="predicted"/>
<dbReference type="InterPro" id="IPR008906">
    <property type="entry name" value="HATC_C_dom"/>
</dbReference>